<gene>
    <name evidence="2" type="ORF">F5147DRAFT_714429</name>
</gene>
<feature type="transmembrane region" description="Helical" evidence="1">
    <location>
        <begin position="14"/>
        <end position="35"/>
    </location>
</feature>
<organism evidence="2 3">
    <name type="scientific">Suillus discolor</name>
    <dbReference type="NCBI Taxonomy" id="1912936"/>
    <lineage>
        <taxon>Eukaryota</taxon>
        <taxon>Fungi</taxon>
        <taxon>Dikarya</taxon>
        <taxon>Basidiomycota</taxon>
        <taxon>Agaricomycotina</taxon>
        <taxon>Agaricomycetes</taxon>
        <taxon>Agaricomycetidae</taxon>
        <taxon>Boletales</taxon>
        <taxon>Suillineae</taxon>
        <taxon>Suillaceae</taxon>
        <taxon>Suillus</taxon>
    </lineage>
</organism>
<sequence length="170" mass="19409">MLAQVMLTSIIDPVARNIAILTTTLTALMVLEYLWFVTEEIRLVWPRFWKTTEAKLYVVIRYAGLAGSSFNIWFAFRMLSEVPNGPFACRAWYWYQTTMTQCLLFSVELLLMLQVHKMYGKGKSIRALLIIFGGAQFTAMAANARLVVTGTRYSPTCVIISPYHSRIYTG</sequence>
<proteinExistence type="predicted"/>
<evidence type="ECO:0000313" key="3">
    <source>
        <dbReference type="Proteomes" id="UP000823399"/>
    </source>
</evidence>
<dbReference type="AlphaFoldDB" id="A0A9P7EZW3"/>
<dbReference type="Proteomes" id="UP000823399">
    <property type="component" value="Unassembled WGS sequence"/>
</dbReference>
<comment type="caution">
    <text evidence="2">The sequence shown here is derived from an EMBL/GenBank/DDBJ whole genome shotgun (WGS) entry which is preliminary data.</text>
</comment>
<feature type="transmembrane region" description="Helical" evidence="1">
    <location>
        <begin position="92"/>
        <end position="113"/>
    </location>
</feature>
<dbReference type="EMBL" id="JABBWM010000062">
    <property type="protein sequence ID" value="KAG2098287.1"/>
    <property type="molecule type" value="Genomic_DNA"/>
</dbReference>
<evidence type="ECO:0000313" key="2">
    <source>
        <dbReference type="EMBL" id="KAG2098287.1"/>
    </source>
</evidence>
<name>A0A9P7EZW3_9AGAM</name>
<feature type="transmembrane region" description="Helical" evidence="1">
    <location>
        <begin position="56"/>
        <end position="76"/>
    </location>
</feature>
<keyword evidence="1" id="KW-0472">Membrane</keyword>
<keyword evidence="3" id="KW-1185">Reference proteome</keyword>
<dbReference type="OrthoDB" id="2637653at2759"/>
<evidence type="ECO:0000256" key="1">
    <source>
        <dbReference type="SAM" id="Phobius"/>
    </source>
</evidence>
<reference evidence="2" key="1">
    <citation type="journal article" date="2020" name="New Phytol.">
        <title>Comparative genomics reveals dynamic genome evolution in host specialist ectomycorrhizal fungi.</title>
        <authorList>
            <person name="Lofgren L.A."/>
            <person name="Nguyen N.H."/>
            <person name="Vilgalys R."/>
            <person name="Ruytinx J."/>
            <person name="Liao H.L."/>
            <person name="Branco S."/>
            <person name="Kuo A."/>
            <person name="LaButti K."/>
            <person name="Lipzen A."/>
            <person name="Andreopoulos W."/>
            <person name="Pangilinan J."/>
            <person name="Riley R."/>
            <person name="Hundley H."/>
            <person name="Na H."/>
            <person name="Barry K."/>
            <person name="Grigoriev I.V."/>
            <person name="Stajich J.E."/>
            <person name="Kennedy P.G."/>
        </authorList>
    </citation>
    <scope>NUCLEOTIDE SEQUENCE</scope>
    <source>
        <strain evidence="2">FC423</strain>
    </source>
</reference>
<keyword evidence="1" id="KW-1133">Transmembrane helix</keyword>
<feature type="transmembrane region" description="Helical" evidence="1">
    <location>
        <begin position="125"/>
        <end position="144"/>
    </location>
</feature>
<dbReference type="GeneID" id="64700728"/>
<accession>A0A9P7EZW3</accession>
<keyword evidence="1" id="KW-0812">Transmembrane</keyword>
<dbReference type="RefSeq" id="XP_041288841.1">
    <property type="nucleotide sequence ID" value="XM_041438469.1"/>
</dbReference>
<protein>
    <submittedName>
        <fullName evidence="2">Uncharacterized protein</fullName>
    </submittedName>
</protein>